<accession>A0A9P3LLK0</accession>
<keyword evidence="2" id="KW-1185">Reference proteome</keyword>
<gene>
    <name evidence="1" type="ORF">PsYK624_157390</name>
</gene>
<dbReference type="Proteomes" id="UP000703269">
    <property type="component" value="Unassembled WGS sequence"/>
</dbReference>
<dbReference type="Gene3D" id="3.80.10.10">
    <property type="entry name" value="Ribonuclease Inhibitor"/>
    <property type="match status" value="1"/>
</dbReference>
<organism evidence="1 2">
    <name type="scientific">Phanerochaete sordida</name>
    <dbReference type="NCBI Taxonomy" id="48140"/>
    <lineage>
        <taxon>Eukaryota</taxon>
        <taxon>Fungi</taxon>
        <taxon>Dikarya</taxon>
        <taxon>Basidiomycota</taxon>
        <taxon>Agaricomycotina</taxon>
        <taxon>Agaricomycetes</taxon>
        <taxon>Polyporales</taxon>
        <taxon>Phanerochaetaceae</taxon>
        <taxon>Phanerochaete</taxon>
    </lineage>
</organism>
<dbReference type="InterPro" id="IPR032675">
    <property type="entry name" value="LRR_dom_sf"/>
</dbReference>
<dbReference type="AlphaFoldDB" id="A0A9P3LLK0"/>
<dbReference type="EMBL" id="BPQB01000110">
    <property type="protein sequence ID" value="GJE99475.1"/>
    <property type="molecule type" value="Genomic_DNA"/>
</dbReference>
<protein>
    <recommendedName>
        <fullName evidence="3">F-box domain-containing protein</fullName>
    </recommendedName>
</protein>
<proteinExistence type="predicted"/>
<evidence type="ECO:0000313" key="1">
    <source>
        <dbReference type="EMBL" id="GJE99475.1"/>
    </source>
</evidence>
<comment type="caution">
    <text evidence="1">The sequence shown here is derived from an EMBL/GenBank/DDBJ whole genome shotgun (WGS) entry which is preliminary data.</text>
</comment>
<reference evidence="1 2" key="1">
    <citation type="submission" date="2021-08" db="EMBL/GenBank/DDBJ databases">
        <title>Draft Genome Sequence of Phanerochaete sordida strain YK-624.</title>
        <authorList>
            <person name="Mori T."/>
            <person name="Dohra H."/>
            <person name="Suzuki T."/>
            <person name="Kawagishi H."/>
            <person name="Hirai H."/>
        </authorList>
    </citation>
    <scope>NUCLEOTIDE SEQUENCE [LARGE SCALE GENOMIC DNA]</scope>
    <source>
        <strain evidence="1 2">YK-624</strain>
    </source>
</reference>
<dbReference type="SUPFAM" id="SSF52058">
    <property type="entry name" value="L domain-like"/>
    <property type="match status" value="1"/>
</dbReference>
<dbReference type="OrthoDB" id="2921803at2759"/>
<sequence>MPSDHLPNLVNSRPDATRLPQELVDQVIGELHDDMTALEQCSLVAKDWLSTASSLLLRRVRWPPCENRGSDCARSSSAPSCTYTLSSKNSFVLCLEILSSSPRLQNSVRELVCVPPHGDPGKTDATHTALELKTFVKILSHLPRLEVVDLQMVKLHAGSPPFPARTGRTLKKLSVSNDGDPRWLWDLFPFMTSLRRVQDLVLIIYYAFPQGWPSEPPASKLEIDTLECNQLQDLPGNSDPHSFCAGLMHHLHLQTLRRFSADILEPSFAGIISNAPSLESLGLRASGRGHLQDLEMIPPRLSDVDISCSFSTYEGSIGCPDANGTWIRIWRTLRAATALPVHKIFVNASVVFVTSADSSHEHLYAYYEKMVSQITDWHTPTSVLDGFGRLEKITFEIRFSIWPGGFVYHPLQVHECHVAAMRAAMVNGLPRRYVDMLHVRAAGSKVRR</sequence>
<name>A0A9P3LLK0_9APHY</name>
<evidence type="ECO:0008006" key="3">
    <source>
        <dbReference type="Google" id="ProtNLM"/>
    </source>
</evidence>
<evidence type="ECO:0000313" key="2">
    <source>
        <dbReference type="Proteomes" id="UP000703269"/>
    </source>
</evidence>